<evidence type="ECO:0000313" key="2">
    <source>
        <dbReference type="EMBL" id="KAG8524951.1"/>
    </source>
</evidence>
<dbReference type="GO" id="GO:0005125">
    <property type="term" value="F:cytokine activity"/>
    <property type="evidence" value="ECO:0007669"/>
    <property type="project" value="InterPro"/>
</dbReference>
<gene>
    <name evidence="2" type="ORF">J0S82_007557</name>
</gene>
<dbReference type="PANTHER" id="PTHR15123">
    <property type="entry name" value="SECRETED AND TRANSMEMBRANE PROTEIN 1"/>
    <property type="match status" value="1"/>
</dbReference>
<accession>A0A8J6ANY9</accession>
<dbReference type="OrthoDB" id="9451016at2759"/>
<protein>
    <submittedName>
        <fullName evidence="2">Secreted and transmembrane protein 1</fullName>
    </submittedName>
</protein>
<evidence type="ECO:0000313" key="3">
    <source>
        <dbReference type="Proteomes" id="UP000700334"/>
    </source>
</evidence>
<evidence type="ECO:0000256" key="1">
    <source>
        <dbReference type="SAM" id="MobiDB-lite"/>
    </source>
</evidence>
<dbReference type="EMBL" id="JAGFMF010011076">
    <property type="protein sequence ID" value="KAG8524951.1"/>
    <property type="molecule type" value="Genomic_DNA"/>
</dbReference>
<keyword evidence="3" id="KW-1185">Reference proteome</keyword>
<dbReference type="Proteomes" id="UP000700334">
    <property type="component" value="Unassembled WGS sequence"/>
</dbReference>
<comment type="caution">
    <text evidence="2">The sequence shown here is derived from an EMBL/GenBank/DDBJ whole genome shotgun (WGS) entry which is preliminary data.</text>
</comment>
<reference evidence="2" key="1">
    <citation type="journal article" date="2021" name="Evol. Appl.">
        <title>The genome of the Pyrenean desman and the effects of bottlenecks and inbreeding on the genomic landscape of an endangered species.</title>
        <authorList>
            <person name="Escoda L."/>
            <person name="Castresana J."/>
        </authorList>
    </citation>
    <scope>NUCLEOTIDE SEQUENCE</scope>
    <source>
        <strain evidence="2">IBE-C5619</strain>
    </source>
</reference>
<keyword evidence="2" id="KW-0812">Transmembrane</keyword>
<organism evidence="2 3">
    <name type="scientific">Galemys pyrenaicus</name>
    <name type="common">Iberian desman</name>
    <name type="synonym">Pyrenean desman</name>
    <dbReference type="NCBI Taxonomy" id="202257"/>
    <lineage>
        <taxon>Eukaryota</taxon>
        <taxon>Metazoa</taxon>
        <taxon>Chordata</taxon>
        <taxon>Craniata</taxon>
        <taxon>Vertebrata</taxon>
        <taxon>Euteleostomi</taxon>
        <taxon>Mammalia</taxon>
        <taxon>Eutheria</taxon>
        <taxon>Laurasiatheria</taxon>
        <taxon>Eulipotyphla</taxon>
        <taxon>Talpidae</taxon>
        <taxon>Galemys</taxon>
    </lineage>
</organism>
<name>A0A8J6ANY9_GALPY</name>
<dbReference type="PANTHER" id="PTHR15123:SF5">
    <property type="entry name" value="SECRETED AND TRANSMEMBRANE PROTEIN 1"/>
    <property type="match status" value="1"/>
</dbReference>
<proteinExistence type="predicted"/>
<dbReference type="AlphaFoldDB" id="A0A8J6ANY9"/>
<feature type="region of interest" description="Disordered" evidence="1">
    <location>
        <begin position="1"/>
        <end position="40"/>
    </location>
</feature>
<dbReference type="GO" id="GO:0006955">
    <property type="term" value="P:immune response"/>
    <property type="evidence" value="ECO:0007669"/>
    <property type="project" value="InterPro"/>
</dbReference>
<dbReference type="GO" id="GO:0016020">
    <property type="term" value="C:membrane"/>
    <property type="evidence" value="ECO:0007669"/>
    <property type="project" value="TreeGrafter"/>
</dbReference>
<keyword evidence="2" id="KW-0472">Membrane</keyword>
<dbReference type="InterPro" id="IPR033231">
    <property type="entry name" value="SECTM1"/>
</dbReference>
<sequence>MPRGQRALMSCTSSSPFTHVDIRPRAPGKPTQLIFREDTPGDFSSAGRRLVVRGGEAQLVTQDAQPGHVGEYSWVLVGC</sequence>